<reference evidence="1" key="1">
    <citation type="journal article" date="2016" name="Gigascience">
        <title>De novo construction of an expanded transcriptome assembly for the western tarnished plant bug, Lygus hesperus.</title>
        <authorList>
            <person name="Tassone E.E."/>
            <person name="Geib S.M."/>
            <person name="Hall B."/>
            <person name="Fabrick J.A."/>
            <person name="Brent C.S."/>
            <person name="Hull J.J."/>
        </authorList>
    </citation>
    <scope>NUCLEOTIDE SEQUENCE</scope>
</reference>
<protein>
    <recommendedName>
        <fullName evidence="2">Mitochondrial-processing peptidase subunit alpha</fullName>
    </recommendedName>
</protein>
<evidence type="ECO:0008006" key="2">
    <source>
        <dbReference type="Google" id="ProtNLM"/>
    </source>
</evidence>
<dbReference type="EMBL" id="GDHC01004124">
    <property type="protein sequence ID" value="JAQ14505.1"/>
    <property type="molecule type" value="Transcribed_RNA"/>
</dbReference>
<dbReference type="InterPro" id="IPR011249">
    <property type="entry name" value="Metalloenz_LuxS/M16"/>
</dbReference>
<accession>A0A146M5F2</accession>
<dbReference type="GO" id="GO:0046872">
    <property type="term" value="F:metal ion binding"/>
    <property type="evidence" value="ECO:0007669"/>
    <property type="project" value="InterPro"/>
</dbReference>
<evidence type="ECO:0000313" key="1">
    <source>
        <dbReference type="EMBL" id="JAQ14505.1"/>
    </source>
</evidence>
<proteinExistence type="predicted"/>
<organism evidence="1">
    <name type="scientific">Lygus hesperus</name>
    <name type="common">Western plant bug</name>
    <dbReference type="NCBI Taxonomy" id="30085"/>
    <lineage>
        <taxon>Eukaryota</taxon>
        <taxon>Metazoa</taxon>
        <taxon>Ecdysozoa</taxon>
        <taxon>Arthropoda</taxon>
        <taxon>Hexapoda</taxon>
        <taxon>Insecta</taxon>
        <taxon>Pterygota</taxon>
        <taxon>Neoptera</taxon>
        <taxon>Paraneoptera</taxon>
        <taxon>Hemiptera</taxon>
        <taxon>Heteroptera</taxon>
        <taxon>Panheteroptera</taxon>
        <taxon>Cimicomorpha</taxon>
        <taxon>Miridae</taxon>
        <taxon>Mirini</taxon>
        <taxon>Lygus</taxon>
    </lineage>
</organism>
<name>A0A146M5F2_LYGHE</name>
<dbReference type="SUPFAM" id="SSF63411">
    <property type="entry name" value="LuxS/MPP-like metallohydrolase"/>
    <property type="match status" value="1"/>
</dbReference>
<dbReference type="Gene3D" id="3.30.830.10">
    <property type="entry name" value="Metalloenzyme, LuxS/M16 peptidase-like"/>
    <property type="match status" value="1"/>
</dbReference>
<dbReference type="AlphaFoldDB" id="A0A146M5F2"/>
<gene>
    <name evidence="1" type="ORF">g.10529</name>
</gene>
<sequence>MIDYASCLVLHEYCKMLLHEPIDKSYSSSCGNSDERHECNTRRSFYEPYQTAGLLGFTVSAAPEITIKMATDTIKELHSLRTHGVEAQLLVLAKQRASMHFSNSHSDNIRDYCDFLGTSLHVDNSSTTRLEMGEILQTIKQVGVSDLKRALETMFSHPTSVYGHGEVVSFPSLRQLGL</sequence>